<evidence type="ECO:0008006" key="3">
    <source>
        <dbReference type="Google" id="ProtNLM"/>
    </source>
</evidence>
<name>A0ABN8RJE3_9CNID</name>
<evidence type="ECO:0000313" key="2">
    <source>
        <dbReference type="Proteomes" id="UP001159405"/>
    </source>
</evidence>
<organism evidence="1 2">
    <name type="scientific">Porites lobata</name>
    <dbReference type="NCBI Taxonomy" id="104759"/>
    <lineage>
        <taxon>Eukaryota</taxon>
        <taxon>Metazoa</taxon>
        <taxon>Cnidaria</taxon>
        <taxon>Anthozoa</taxon>
        <taxon>Hexacorallia</taxon>
        <taxon>Scleractinia</taxon>
        <taxon>Fungiina</taxon>
        <taxon>Poritidae</taxon>
        <taxon>Porites</taxon>
    </lineage>
</organism>
<dbReference type="InterPro" id="IPR052055">
    <property type="entry name" value="Hepadnavirus_pol/RT"/>
</dbReference>
<feature type="non-terminal residue" evidence="1">
    <location>
        <position position="221"/>
    </location>
</feature>
<protein>
    <recommendedName>
        <fullName evidence="3">RNase H type-1 domain-containing protein</fullName>
    </recommendedName>
</protein>
<evidence type="ECO:0000313" key="1">
    <source>
        <dbReference type="EMBL" id="CAH3179381.1"/>
    </source>
</evidence>
<proteinExistence type="predicted"/>
<dbReference type="InterPro" id="IPR043502">
    <property type="entry name" value="DNA/RNA_pol_sf"/>
</dbReference>
<dbReference type="Proteomes" id="UP001159405">
    <property type="component" value="Unassembled WGS sequence"/>
</dbReference>
<reference evidence="1 2" key="1">
    <citation type="submission" date="2022-05" db="EMBL/GenBank/DDBJ databases">
        <authorList>
            <consortium name="Genoscope - CEA"/>
            <person name="William W."/>
        </authorList>
    </citation>
    <scope>NUCLEOTIDE SEQUENCE [LARGE SCALE GENOMIC DNA]</scope>
</reference>
<feature type="non-terminal residue" evidence="1">
    <location>
        <position position="1"/>
    </location>
</feature>
<dbReference type="PANTHER" id="PTHR33050">
    <property type="entry name" value="REVERSE TRANSCRIPTASE DOMAIN-CONTAINING PROTEIN"/>
    <property type="match status" value="1"/>
</dbReference>
<sequence>GLNWDLVIGTISIIDRRICKFIALIDKCRLSAPYVTARDCAVIAGHVMSMSPVLESRCSWASHFNTGLHNDCLSEIFFWKNNIVSLNMRAILPYNAPLLFSYSDASNVACGAFVVGTNEVSHRMWTACEAAKSSTCRELKAIQFALGAFKASVRGKCVKWHSDSQGAVRIVEIGRPSAELHSIELDIFYFCRTYSITLIPQWVPRELNACADTISYIVDFD</sequence>
<gene>
    <name evidence="1" type="ORF">PLOB_00021840</name>
</gene>
<comment type="caution">
    <text evidence="1">The sequence shown here is derived from an EMBL/GenBank/DDBJ whole genome shotgun (WGS) entry which is preliminary data.</text>
</comment>
<dbReference type="EMBL" id="CALNXK010000255">
    <property type="protein sequence ID" value="CAH3179381.1"/>
    <property type="molecule type" value="Genomic_DNA"/>
</dbReference>
<accession>A0ABN8RJE3</accession>
<keyword evidence="2" id="KW-1185">Reference proteome</keyword>
<dbReference type="PANTHER" id="PTHR33050:SF7">
    <property type="entry name" value="RIBONUCLEASE H"/>
    <property type="match status" value="1"/>
</dbReference>
<dbReference type="SUPFAM" id="SSF56672">
    <property type="entry name" value="DNA/RNA polymerases"/>
    <property type="match status" value="1"/>
</dbReference>